<dbReference type="Gene3D" id="3.30.1200.10">
    <property type="entry name" value="YggU-like"/>
    <property type="match status" value="1"/>
</dbReference>
<dbReference type="NCBIfam" id="TIGR00251">
    <property type="entry name" value="DUF167 family protein"/>
    <property type="match status" value="1"/>
</dbReference>
<evidence type="ECO:0000256" key="2">
    <source>
        <dbReference type="HAMAP-Rule" id="MF_00634"/>
    </source>
</evidence>
<comment type="caution">
    <text evidence="3">The sequence shown here is derived from an EMBL/GenBank/DDBJ whole genome shotgun (WGS) entry which is preliminary data.</text>
</comment>
<dbReference type="HAMAP" id="MF_00634">
    <property type="entry name" value="UPF0235"/>
    <property type="match status" value="1"/>
</dbReference>
<name>A0A235HKL6_AZOBR</name>
<evidence type="ECO:0000313" key="4">
    <source>
        <dbReference type="Proteomes" id="UP000215367"/>
    </source>
</evidence>
<dbReference type="GO" id="GO:0005737">
    <property type="term" value="C:cytoplasm"/>
    <property type="evidence" value="ECO:0007669"/>
    <property type="project" value="TreeGrafter"/>
</dbReference>
<dbReference type="InterPro" id="IPR036591">
    <property type="entry name" value="YggU-like_sf"/>
</dbReference>
<sequence>MPGPLEAVPFEAAADGVRLALRVTPKASRNAIAGLAATASGGTALKVTVTAVPENGKANEAVVKLLAKAWKLPKTSLTVVAGATDRNKIVHVAGDPADLMCRLTALVKTAKPDTGNSDGGNSDG</sequence>
<organism evidence="3 4">
    <name type="scientific">Azospirillum brasilense</name>
    <dbReference type="NCBI Taxonomy" id="192"/>
    <lineage>
        <taxon>Bacteria</taxon>
        <taxon>Pseudomonadati</taxon>
        <taxon>Pseudomonadota</taxon>
        <taxon>Alphaproteobacteria</taxon>
        <taxon>Rhodospirillales</taxon>
        <taxon>Azospirillaceae</taxon>
        <taxon>Azospirillum</taxon>
    </lineage>
</organism>
<reference evidence="3 4" key="1">
    <citation type="submission" date="2017-07" db="EMBL/GenBank/DDBJ databases">
        <title>Whole genome sequence of Azospirillum brasilense 2A1, a potential biofertilizer strain.</title>
        <authorList>
            <person name="Fontana C.A."/>
            <person name="Toffoli L.M."/>
            <person name="Salazar S.M."/>
            <person name="Puglisi E."/>
            <person name="Pedraza R."/>
            <person name="Bassi D."/>
            <person name="Cocconcelli P.S."/>
        </authorList>
    </citation>
    <scope>NUCLEOTIDE SEQUENCE [LARGE SCALE GENOMIC DNA]</scope>
    <source>
        <strain evidence="3 4">2A1</strain>
    </source>
</reference>
<dbReference type="SMART" id="SM01152">
    <property type="entry name" value="DUF167"/>
    <property type="match status" value="1"/>
</dbReference>
<accession>A0A235HKL6</accession>
<dbReference type="PANTHER" id="PTHR13420:SF7">
    <property type="entry name" value="UPF0235 PROTEIN C15ORF40"/>
    <property type="match status" value="1"/>
</dbReference>
<dbReference type="AlphaFoldDB" id="A0A235HKL6"/>
<dbReference type="PANTHER" id="PTHR13420">
    <property type="entry name" value="UPF0235 PROTEIN C15ORF40"/>
    <property type="match status" value="1"/>
</dbReference>
<protein>
    <recommendedName>
        <fullName evidence="2">UPF0235 protein CHT98_01765</fullName>
    </recommendedName>
</protein>
<gene>
    <name evidence="3" type="ORF">CHT98_01765</name>
</gene>
<dbReference type="Pfam" id="PF02594">
    <property type="entry name" value="DUF167"/>
    <property type="match status" value="1"/>
</dbReference>
<dbReference type="EMBL" id="NOWT01000001">
    <property type="protein sequence ID" value="OYD86316.1"/>
    <property type="molecule type" value="Genomic_DNA"/>
</dbReference>
<comment type="similarity">
    <text evidence="1 2">Belongs to the UPF0235 family.</text>
</comment>
<dbReference type="InterPro" id="IPR003746">
    <property type="entry name" value="DUF167"/>
</dbReference>
<proteinExistence type="inferred from homology"/>
<dbReference type="RefSeq" id="WP_094301567.1">
    <property type="nucleotide sequence ID" value="NZ_NOWT01000001.1"/>
</dbReference>
<dbReference type="Proteomes" id="UP000215367">
    <property type="component" value="Unassembled WGS sequence"/>
</dbReference>
<evidence type="ECO:0000256" key="1">
    <source>
        <dbReference type="ARBA" id="ARBA00010364"/>
    </source>
</evidence>
<evidence type="ECO:0000313" key="3">
    <source>
        <dbReference type="EMBL" id="OYD86316.1"/>
    </source>
</evidence>
<dbReference type="SUPFAM" id="SSF69786">
    <property type="entry name" value="YggU-like"/>
    <property type="match status" value="1"/>
</dbReference>